<dbReference type="PANTHER" id="PTHR35450">
    <property type="entry name" value="REVERSE TRANSCRIPTASE DOMAIN-CONTAINING PROTEIN"/>
    <property type="match status" value="1"/>
</dbReference>
<dbReference type="EMBL" id="OV651823">
    <property type="protein sequence ID" value="CAH1101356.1"/>
    <property type="molecule type" value="Genomic_DNA"/>
</dbReference>
<protein>
    <recommendedName>
        <fullName evidence="3">Reverse transcriptase</fullName>
    </recommendedName>
</protein>
<sequence>MIAIQDQVIRTQYYAKHILKDRTVPDDLCRRCKRAKETIHHITTGCQSIVQADYKVRHDQVAKIIHQKIALNFLLTQENTLYYKYTPERVMENDIVVLYWDRTLLTDRTVQANRPDITLINKMEKWAFLIDVAVPHTNNLQDTHNTKINKYRELAVEIKEQWGLNKVTILPAVL</sequence>
<gene>
    <name evidence="1" type="ORF">PSYICH_LOCUS2743</name>
</gene>
<accession>A0A9P0CH86</accession>
<evidence type="ECO:0008006" key="3">
    <source>
        <dbReference type="Google" id="ProtNLM"/>
    </source>
</evidence>
<proteinExistence type="predicted"/>
<dbReference type="Proteomes" id="UP001153636">
    <property type="component" value="Chromosome 11"/>
</dbReference>
<dbReference type="AlphaFoldDB" id="A0A9P0CH86"/>
<evidence type="ECO:0000313" key="1">
    <source>
        <dbReference type="EMBL" id="CAH1101356.1"/>
    </source>
</evidence>
<organism evidence="1 2">
    <name type="scientific">Psylliodes chrysocephalus</name>
    <dbReference type="NCBI Taxonomy" id="3402493"/>
    <lineage>
        <taxon>Eukaryota</taxon>
        <taxon>Metazoa</taxon>
        <taxon>Ecdysozoa</taxon>
        <taxon>Arthropoda</taxon>
        <taxon>Hexapoda</taxon>
        <taxon>Insecta</taxon>
        <taxon>Pterygota</taxon>
        <taxon>Neoptera</taxon>
        <taxon>Endopterygota</taxon>
        <taxon>Coleoptera</taxon>
        <taxon>Polyphaga</taxon>
        <taxon>Cucujiformia</taxon>
        <taxon>Chrysomeloidea</taxon>
        <taxon>Chrysomelidae</taxon>
        <taxon>Galerucinae</taxon>
        <taxon>Alticini</taxon>
        <taxon>Psylliodes</taxon>
    </lineage>
</organism>
<reference evidence="1" key="1">
    <citation type="submission" date="2022-01" db="EMBL/GenBank/DDBJ databases">
        <authorList>
            <person name="King R."/>
        </authorList>
    </citation>
    <scope>NUCLEOTIDE SEQUENCE</scope>
</reference>
<name>A0A9P0CH86_9CUCU</name>
<evidence type="ECO:0000313" key="2">
    <source>
        <dbReference type="Proteomes" id="UP001153636"/>
    </source>
</evidence>
<keyword evidence="2" id="KW-1185">Reference proteome</keyword>
<dbReference type="PANTHER" id="PTHR35450:SF2">
    <property type="entry name" value="REVERSE TRANSCRIPTASE DOMAIN-CONTAINING PROTEIN"/>
    <property type="match status" value="1"/>
</dbReference>
<dbReference type="OrthoDB" id="5962029at2759"/>